<dbReference type="EMBL" id="AECZ01000002">
    <property type="protein sequence ID" value="EFL52697.1"/>
    <property type="molecule type" value="Genomic_DNA"/>
</dbReference>
<dbReference type="Gene3D" id="3.40.50.300">
    <property type="entry name" value="P-loop containing nucleotide triphosphate hydrolases"/>
    <property type="match status" value="1"/>
</dbReference>
<evidence type="ECO:0000256" key="2">
    <source>
        <dbReference type="ARBA" id="ARBA00022741"/>
    </source>
</evidence>
<name>E1JRS8_SOLFR</name>
<dbReference type="PANTHER" id="PTHR42788:SF13">
    <property type="entry name" value="ALIPHATIC SULFONATES IMPORT ATP-BINDING PROTEIN SSUB"/>
    <property type="match status" value="1"/>
</dbReference>
<dbReference type="PROSITE" id="PS50893">
    <property type="entry name" value="ABC_TRANSPORTER_2"/>
    <property type="match status" value="1"/>
</dbReference>
<evidence type="ECO:0000313" key="6">
    <source>
        <dbReference type="Proteomes" id="UP000006250"/>
    </source>
</evidence>
<evidence type="ECO:0000256" key="3">
    <source>
        <dbReference type="ARBA" id="ARBA00022840"/>
    </source>
</evidence>
<dbReference type="AlphaFoldDB" id="E1JRS8"/>
<gene>
    <name evidence="5" type="ORF">DesfrDRAFT_0327</name>
</gene>
<dbReference type="InterPro" id="IPR027417">
    <property type="entry name" value="P-loop_NTPase"/>
</dbReference>
<keyword evidence="2" id="KW-0547">Nucleotide-binding</keyword>
<keyword evidence="6" id="KW-1185">Reference proteome</keyword>
<dbReference type="InterPro" id="IPR050166">
    <property type="entry name" value="ABC_transporter_ATP-bind"/>
</dbReference>
<dbReference type="SMART" id="SM00382">
    <property type="entry name" value="AAA"/>
    <property type="match status" value="1"/>
</dbReference>
<protein>
    <submittedName>
        <fullName evidence="5">ABC transporter related protein</fullName>
    </submittedName>
</protein>
<dbReference type="SUPFAM" id="SSF52540">
    <property type="entry name" value="P-loop containing nucleoside triphosphate hydrolases"/>
    <property type="match status" value="1"/>
</dbReference>
<accession>E1JRS8</accession>
<dbReference type="PROSITE" id="PS00211">
    <property type="entry name" value="ABC_TRANSPORTER_1"/>
    <property type="match status" value="1"/>
</dbReference>
<organism evidence="5 6">
    <name type="scientific">Solidesulfovibrio fructosivorans JJ]</name>
    <dbReference type="NCBI Taxonomy" id="596151"/>
    <lineage>
        <taxon>Bacteria</taxon>
        <taxon>Pseudomonadati</taxon>
        <taxon>Thermodesulfobacteriota</taxon>
        <taxon>Desulfovibrionia</taxon>
        <taxon>Desulfovibrionales</taxon>
        <taxon>Desulfovibrionaceae</taxon>
        <taxon>Solidesulfovibrio</taxon>
    </lineage>
</organism>
<feature type="domain" description="ABC transporter" evidence="4">
    <location>
        <begin position="9"/>
        <end position="241"/>
    </location>
</feature>
<dbReference type="RefSeq" id="WP_005990468.1">
    <property type="nucleotide sequence ID" value="NZ_AECZ01000002.1"/>
</dbReference>
<dbReference type="PANTHER" id="PTHR42788">
    <property type="entry name" value="TAURINE IMPORT ATP-BINDING PROTEIN-RELATED"/>
    <property type="match status" value="1"/>
</dbReference>
<dbReference type="Proteomes" id="UP000006250">
    <property type="component" value="Unassembled WGS sequence"/>
</dbReference>
<reference evidence="5 6" key="1">
    <citation type="submission" date="2010-08" db="EMBL/GenBank/DDBJ databases">
        <title>The draft genome of Desulfovibrio fructosovorans JJ.</title>
        <authorList>
            <consortium name="US DOE Joint Genome Institute (JGI-PGF)"/>
            <person name="Lucas S."/>
            <person name="Copeland A."/>
            <person name="Lapidus A."/>
            <person name="Cheng J.-F."/>
            <person name="Bruce D."/>
            <person name="Goodwin L."/>
            <person name="Pitluck S."/>
            <person name="Land M.L."/>
            <person name="Hauser L."/>
            <person name="Chang Y.-J."/>
            <person name="Jeffries C."/>
            <person name="Wall J.D."/>
            <person name="Stahl D.A."/>
            <person name="Arkin A.P."/>
            <person name="Dehal P."/>
            <person name="Stolyar S.M."/>
            <person name="Hazen T.C."/>
            <person name="Woyke T.J."/>
        </authorList>
    </citation>
    <scope>NUCLEOTIDE SEQUENCE [LARGE SCALE GENOMIC DNA]</scope>
    <source>
        <strain evidence="5 6">JJ</strain>
    </source>
</reference>
<evidence type="ECO:0000313" key="5">
    <source>
        <dbReference type="EMBL" id="EFL52697.1"/>
    </source>
</evidence>
<dbReference type="InterPro" id="IPR003439">
    <property type="entry name" value="ABC_transporter-like_ATP-bd"/>
</dbReference>
<dbReference type="InterPro" id="IPR017871">
    <property type="entry name" value="ABC_transporter-like_CS"/>
</dbReference>
<comment type="caution">
    <text evidence="5">The sequence shown here is derived from an EMBL/GenBank/DDBJ whole genome shotgun (WGS) entry which is preliminary data.</text>
</comment>
<evidence type="ECO:0000256" key="1">
    <source>
        <dbReference type="ARBA" id="ARBA00022448"/>
    </source>
</evidence>
<evidence type="ECO:0000259" key="4">
    <source>
        <dbReference type="PROSITE" id="PS50893"/>
    </source>
</evidence>
<dbReference type="GO" id="GO:0016887">
    <property type="term" value="F:ATP hydrolysis activity"/>
    <property type="evidence" value="ECO:0007669"/>
    <property type="project" value="InterPro"/>
</dbReference>
<dbReference type="STRING" id="596151.DesfrDRAFT_0327"/>
<dbReference type="Pfam" id="PF00005">
    <property type="entry name" value="ABC_tran"/>
    <property type="match status" value="1"/>
</dbReference>
<sequence precursor="true">MNGDARAVVRLEAVTHWYGAGGRPARPVLADFSLLAAPGEWLCVLGPSGCGKTTLLNLVAGFFAPRRGKVLCGGRSVAGPGPDRAVVFQEATLFPWLTVAGNVGFGLKRQGLRGEAHDAAVAREIARMGLSGHAGKYPHALSGGMRQRVAIARVLALSPAVLLLDEPFSALDLPTRERLQDELLAIWAETGATVLHVTHSVEEAAYCGDRVLVMPRAGGGCVEEVSVDIPRPRARLGREVMGLEARLRHALRACLLQTPAATEEGKS</sequence>
<dbReference type="InterPro" id="IPR003593">
    <property type="entry name" value="AAA+_ATPase"/>
</dbReference>
<dbReference type="eggNOG" id="COG1116">
    <property type="taxonomic scope" value="Bacteria"/>
</dbReference>
<keyword evidence="3" id="KW-0067">ATP-binding</keyword>
<proteinExistence type="predicted"/>
<keyword evidence="1" id="KW-0813">Transport</keyword>
<dbReference type="GO" id="GO:0005524">
    <property type="term" value="F:ATP binding"/>
    <property type="evidence" value="ECO:0007669"/>
    <property type="project" value="UniProtKB-KW"/>
</dbReference>
<dbReference type="CDD" id="cd03293">
    <property type="entry name" value="ABC_NrtD_SsuB_transporters"/>
    <property type="match status" value="1"/>
</dbReference>